<dbReference type="AlphaFoldDB" id="A0A5C7SET5"/>
<name>A0A5C7SET5_THASP</name>
<evidence type="ECO:0000313" key="1">
    <source>
        <dbReference type="EMBL" id="TXH81919.1"/>
    </source>
</evidence>
<feature type="non-terminal residue" evidence="1">
    <location>
        <position position="25"/>
    </location>
</feature>
<proteinExistence type="predicted"/>
<dbReference type="EMBL" id="SSFD01000260">
    <property type="protein sequence ID" value="TXH81919.1"/>
    <property type="molecule type" value="Genomic_DNA"/>
</dbReference>
<comment type="caution">
    <text evidence="1">The sequence shown here is derived from an EMBL/GenBank/DDBJ whole genome shotgun (WGS) entry which is preliminary data.</text>
</comment>
<evidence type="ECO:0000313" key="2">
    <source>
        <dbReference type="Proteomes" id="UP000321192"/>
    </source>
</evidence>
<reference evidence="1 2" key="1">
    <citation type="submission" date="2018-09" db="EMBL/GenBank/DDBJ databases">
        <title>Metagenome Assembled Genomes from an Advanced Water Purification Facility.</title>
        <authorList>
            <person name="Stamps B.W."/>
            <person name="Spear J.R."/>
        </authorList>
    </citation>
    <scope>NUCLEOTIDE SEQUENCE [LARGE SCALE GENOMIC DNA]</scope>
    <source>
        <strain evidence="1">Bin_27_1</strain>
    </source>
</reference>
<protein>
    <submittedName>
        <fullName evidence="1">Transglutaminase</fullName>
    </submittedName>
</protein>
<organism evidence="1 2">
    <name type="scientific">Thauera aminoaromatica</name>
    <dbReference type="NCBI Taxonomy" id="164330"/>
    <lineage>
        <taxon>Bacteria</taxon>
        <taxon>Pseudomonadati</taxon>
        <taxon>Pseudomonadota</taxon>
        <taxon>Betaproteobacteria</taxon>
        <taxon>Rhodocyclales</taxon>
        <taxon>Zoogloeaceae</taxon>
        <taxon>Thauera</taxon>
    </lineage>
</organism>
<accession>A0A5C7SET5</accession>
<gene>
    <name evidence="1" type="ORF">E6Q80_16375</name>
</gene>
<sequence length="25" mass="3075">MSKEKDPQDFLAPSYFFEFEHARVR</sequence>
<dbReference type="Proteomes" id="UP000321192">
    <property type="component" value="Unassembled WGS sequence"/>
</dbReference>